<dbReference type="Pfam" id="PF13424">
    <property type="entry name" value="TPR_12"/>
    <property type="match status" value="2"/>
</dbReference>
<dbReference type="InterPro" id="IPR053137">
    <property type="entry name" value="NLR-like"/>
</dbReference>
<dbReference type="Pfam" id="PF13374">
    <property type="entry name" value="TPR_10"/>
    <property type="match status" value="1"/>
</dbReference>
<dbReference type="SUPFAM" id="SSF52540">
    <property type="entry name" value="P-loop containing nucleoside triphosphate hydrolases"/>
    <property type="match status" value="1"/>
</dbReference>
<dbReference type="PANTHER" id="PTHR46082">
    <property type="entry name" value="ATP/GTP-BINDING PROTEIN-RELATED"/>
    <property type="match status" value="1"/>
</dbReference>
<gene>
    <name evidence="3" type="ORF">ATNIH1004_001657</name>
</gene>
<dbReference type="OrthoDB" id="5086500at2759"/>
<dbReference type="VEuPathDB" id="FungiDB:EYZ11_010155"/>
<evidence type="ECO:0000256" key="1">
    <source>
        <dbReference type="SAM" id="SignalP"/>
    </source>
</evidence>
<dbReference type="Gene3D" id="3.40.50.300">
    <property type="entry name" value="P-loop containing nucleotide triphosphate hydrolases"/>
    <property type="match status" value="1"/>
</dbReference>
<dbReference type="GO" id="GO:0043531">
    <property type="term" value="F:ADP binding"/>
    <property type="evidence" value="ECO:0007669"/>
    <property type="project" value="InterPro"/>
</dbReference>
<dbReference type="EMBL" id="QUQM01000002">
    <property type="protein sequence ID" value="KAA8652752.1"/>
    <property type="molecule type" value="Genomic_DNA"/>
</dbReference>
<feature type="signal peptide" evidence="1">
    <location>
        <begin position="1"/>
        <end position="24"/>
    </location>
</feature>
<dbReference type="GeneID" id="54324359"/>
<dbReference type="RefSeq" id="XP_033432113.1">
    <property type="nucleotide sequence ID" value="XM_033566356.1"/>
</dbReference>
<name>A0A5M9N086_9EURO</name>
<sequence>MFDILTKLFLSLLSLHMTFDDCESLYNQGDPDSYLVEGLGKIVCIINVAGNSRDVLECQQRVINSEHDFRGLNIQHFQRELTDIEGLSNVSESPSRMFTGRADVIQKISEVFLASDGKPTDQTIFVLHGMAGAGKSQTCLKFAQDFRKSFDGVFRIDASNRVTATKSLVEIAHIAGIEEDSKRVKTWLSNTNRRRLLIIDNADDPKSDVSEYFPAGDKICILLTTRNGAYATRAQNSWYFERMPLNEAVDFLLKAANDQHATQDQAKRLVETLGCHALAIDQAGAYMRNCRRSMSEYCDIYSHQQKNLLQYRSLQGQSSYKYSVYGTFNVSIQAIQNMSNRTSSDAVHILGVFGFLHHEGITEEIFEQAWKNRQKRVRLWKKTSNLFFMNSGPESAQCKLSRIQEAVKCLESFSLVKINNDLKESETRGCRMSMHPLVHSWARERCTEQLQKQYWEIASFTLAAAISWEYQSSDYSFRQSLAPHVDSCINLCKDQQLLSENPNPDLGEVAAAFVVVYWENGHAQKAIGLNEKAVKACQKYLGDKHPDTLLARAGLGHIYHELGRWVDAAEQFEMVLKERRRALGNKHPSTMKVIVNLANNYMRVGRRRECKKMDEEVKHARQNMLGPHDPDTLRATANLAVSYNNLRCPLEAARLLENATDAMQRTLGNKHPDTLKAMTNLAISNSGLGRAQNAVELLKTVLETRKDTLGSEHPDTARAAVNYISLRCPWKEVEQSEKALDTMQRRLGSKHSDTLKAMTNLAIGYSALGRIQDAVELLKIVLETREDTLGSEHPDTERALVNLKIVSRGEGSVQELIELLDERMFEPEDATQAGTGLNLADLILNWWTKTT</sequence>
<evidence type="ECO:0000259" key="2">
    <source>
        <dbReference type="SMART" id="SM00382"/>
    </source>
</evidence>
<dbReference type="InterPro" id="IPR019734">
    <property type="entry name" value="TPR_rpt"/>
</dbReference>
<evidence type="ECO:0000313" key="3">
    <source>
        <dbReference type="EMBL" id="KAA8652752.1"/>
    </source>
</evidence>
<feature type="chain" id="PRO_5024401837" description="AAA+ ATPase domain-containing protein" evidence="1">
    <location>
        <begin position="25"/>
        <end position="851"/>
    </location>
</feature>
<dbReference type="InterPro" id="IPR003593">
    <property type="entry name" value="AAA+_ATPase"/>
</dbReference>
<dbReference type="Proteomes" id="UP000324241">
    <property type="component" value="Unassembled WGS sequence"/>
</dbReference>
<dbReference type="AlphaFoldDB" id="A0A5M9N086"/>
<accession>A0A5M9N086</accession>
<dbReference type="InterPro" id="IPR011990">
    <property type="entry name" value="TPR-like_helical_dom_sf"/>
</dbReference>
<dbReference type="SMART" id="SM00382">
    <property type="entry name" value="AAA"/>
    <property type="match status" value="1"/>
</dbReference>
<dbReference type="PANTHER" id="PTHR46082:SF6">
    <property type="entry name" value="AAA+ ATPASE DOMAIN-CONTAINING PROTEIN-RELATED"/>
    <property type="match status" value="1"/>
</dbReference>
<organism evidence="3 4">
    <name type="scientific">Aspergillus tanneri</name>
    <dbReference type="NCBI Taxonomy" id="1220188"/>
    <lineage>
        <taxon>Eukaryota</taxon>
        <taxon>Fungi</taxon>
        <taxon>Dikarya</taxon>
        <taxon>Ascomycota</taxon>
        <taxon>Pezizomycotina</taxon>
        <taxon>Eurotiomycetes</taxon>
        <taxon>Eurotiomycetidae</taxon>
        <taxon>Eurotiales</taxon>
        <taxon>Aspergillaceae</taxon>
        <taxon>Aspergillus</taxon>
        <taxon>Aspergillus subgen. Circumdati</taxon>
    </lineage>
</organism>
<dbReference type="SUPFAM" id="SSF48452">
    <property type="entry name" value="TPR-like"/>
    <property type="match status" value="1"/>
</dbReference>
<dbReference type="SMART" id="SM00028">
    <property type="entry name" value="TPR"/>
    <property type="match status" value="3"/>
</dbReference>
<evidence type="ECO:0000313" key="4">
    <source>
        <dbReference type="Proteomes" id="UP000324241"/>
    </source>
</evidence>
<dbReference type="NCBIfam" id="NF040586">
    <property type="entry name" value="FxSxx_TPR"/>
    <property type="match status" value="1"/>
</dbReference>
<feature type="domain" description="AAA+ ATPase" evidence="2">
    <location>
        <begin position="121"/>
        <end position="244"/>
    </location>
</feature>
<comment type="caution">
    <text evidence="3">The sequence shown here is derived from an EMBL/GenBank/DDBJ whole genome shotgun (WGS) entry which is preliminary data.</text>
</comment>
<dbReference type="Gene3D" id="1.25.40.10">
    <property type="entry name" value="Tetratricopeptide repeat domain"/>
    <property type="match status" value="2"/>
</dbReference>
<keyword evidence="1" id="KW-0732">Signal</keyword>
<reference evidence="3 4" key="1">
    <citation type="submission" date="2019-08" db="EMBL/GenBank/DDBJ databases">
        <title>The genome sequence of a newly discovered highly antifungal drug resistant Aspergillus species, Aspergillus tanneri NIH 1004.</title>
        <authorList>
            <person name="Mounaud S."/>
            <person name="Singh I."/>
            <person name="Joardar V."/>
            <person name="Pakala S."/>
            <person name="Pakala S."/>
            <person name="Venepally P."/>
            <person name="Chung J.K."/>
            <person name="Losada L."/>
            <person name="Nierman W.C."/>
        </authorList>
    </citation>
    <scope>NUCLEOTIDE SEQUENCE [LARGE SCALE GENOMIC DNA]</scope>
    <source>
        <strain evidence="3 4">NIH1004</strain>
    </source>
</reference>
<proteinExistence type="predicted"/>
<dbReference type="InterPro" id="IPR027417">
    <property type="entry name" value="P-loop_NTPase"/>
</dbReference>
<protein>
    <recommendedName>
        <fullName evidence="2">AAA+ ATPase domain-containing protein</fullName>
    </recommendedName>
</protein>